<sequence>MSAFRCAACGAMNRVRLPPPAPPVCGRCKRDLDLSGAPQPLDAGQLDAAVRSAPVPLLVDFWAPWCGPCRAAAPILEQLAQRRAGRLLVGKVNSDDAASAAARHGIQAIPTFILFSEGRELARHSGVLALPELERWLERAGAGAA</sequence>
<dbReference type="GO" id="GO:0005829">
    <property type="term" value="C:cytosol"/>
    <property type="evidence" value="ECO:0007669"/>
    <property type="project" value="TreeGrafter"/>
</dbReference>
<reference evidence="3" key="1">
    <citation type="journal article" date="2020" name="Appl. Environ. Microbiol.">
        <title>Diazotrophic Anaeromyxobacter Isolates from Soils.</title>
        <authorList>
            <person name="Masuda Y."/>
            <person name="Yamanaka H."/>
            <person name="Xu Z.X."/>
            <person name="Shiratori Y."/>
            <person name="Aono T."/>
            <person name="Amachi S."/>
            <person name="Senoo K."/>
            <person name="Itoh H."/>
        </authorList>
    </citation>
    <scope>NUCLEOTIDE SEQUENCE [LARGE SCALE GENOMIC DNA]</scope>
    <source>
        <strain evidence="3">R267</strain>
    </source>
</reference>
<dbReference type="Pfam" id="PF00085">
    <property type="entry name" value="Thioredoxin"/>
    <property type="match status" value="1"/>
</dbReference>
<protein>
    <submittedName>
        <fullName evidence="2">Thiol reductase thioredoxin</fullName>
    </submittedName>
</protein>
<dbReference type="GO" id="GO:0045454">
    <property type="term" value="P:cell redox homeostasis"/>
    <property type="evidence" value="ECO:0007669"/>
    <property type="project" value="TreeGrafter"/>
</dbReference>
<dbReference type="RefSeq" id="WP_176067191.1">
    <property type="nucleotide sequence ID" value="NZ_BJTG01000008.1"/>
</dbReference>
<organism evidence="2 3">
    <name type="scientific">Anaeromyxobacter diazotrophicus</name>
    <dbReference type="NCBI Taxonomy" id="2590199"/>
    <lineage>
        <taxon>Bacteria</taxon>
        <taxon>Pseudomonadati</taxon>
        <taxon>Myxococcota</taxon>
        <taxon>Myxococcia</taxon>
        <taxon>Myxococcales</taxon>
        <taxon>Cystobacterineae</taxon>
        <taxon>Anaeromyxobacteraceae</taxon>
        <taxon>Anaeromyxobacter</taxon>
    </lineage>
</organism>
<dbReference type="InterPro" id="IPR013766">
    <property type="entry name" value="Thioredoxin_domain"/>
</dbReference>
<dbReference type="InterPro" id="IPR036249">
    <property type="entry name" value="Thioredoxin-like_sf"/>
</dbReference>
<dbReference type="Gene3D" id="3.40.30.10">
    <property type="entry name" value="Glutaredoxin"/>
    <property type="match status" value="1"/>
</dbReference>
<dbReference type="CDD" id="cd02947">
    <property type="entry name" value="TRX_family"/>
    <property type="match status" value="1"/>
</dbReference>
<dbReference type="GO" id="GO:0015035">
    <property type="term" value="F:protein-disulfide reductase activity"/>
    <property type="evidence" value="ECO:0007669"/>
    <property type="project" value="TreeGrafter"/>
</dbReference>
<proteinExistence type="predicted"/>
<dbReference type="Proteomes" id="UP000503640">
    <property type="component" value="Unassembled WGS sequence"/>
</dbReference>
<keyword evidence="3" id="KW-1185">Reference proteome</keyword>
<dbReference type="PANTHER" id="PTHR45663">
    <property type="entry name" value="GEO12009P1"/>
    <property type="match status" value="1"/>
</dbReference>
<dbReference type="PRINTS" id="PR00421">
    <property type="entry name" value="THIOREDOXIN"/>
</dbReference>
<feature type="domain" description="Thioredoxin" evidence="1">
    <location>
        <begin position="15"/>
        <end position="142"/>
    </location>
</feature>
<dbReference type="PANTHER" id="PTHR45663:SF11">
    <property type="entry name" value="GEO12009P1"/>
    <property type="match status" value="1"/>
</dbReference>
<accession>A0A7I9VQ42</accession>
<dbReference type="EMBL" id="BJTG01000008">
    <property type="protein sequence ID" value="GEJ58536.1"/>
    <property type="molecule type" value="Genomic_DNA"/>
</dbReference>
<dbReference type="SUPFAM" id="SSF52833">
    <property type="entry name" value="Thioredoxin-like"/>
    <property type="match status" value="1"/>
</dbReference>
<gene>
    <name evidence="2" type="ORF">AMYX_32770</name>
</gene>
<evidence type="ECO:0000313" key="2">
    <source>
        <dbReference type="EMBL" id="GEJ58536.1"/>
    </source>
</evidence>
<dbReference type="AlphaFoldDB" id="A0A7I9VQ42"/>
<name>A0A7I9VQ42_9BACT</name>
<evidence type="ECO:0000259" key="1">
    <source>
        <dbReference type="PROSITE" id="PS51352"/>
    </source>
</evidence>
<evidence type="ECO:0000313" key="3">
    <source>
        <dbReference type="Proteomes" id="UP000503640"/>
    </source>
</evidence>
<comment type="caution">
    <text evidence="2">The sequence shown here is derived from an EMBL/GenBank/DDBJ whole genome shotgun (WGS) entry which is preliminary data.</text>
</comment>
<dbReference type="PROSITE" id="PS51352">
    <property type="entry name" value="THIOREDOXIN_2"/>
    <property type="match status" value="1"/>
</dbReference>